<evidence type="ECO:0000259" key="7">
    <source>
        <dbReference type="PROSITE" id="PS51767"/>
    </source>
</evidence>
<feature type="active site" evidence="3">
    <location>
        <position position="332"/>
    </location>
</feature>
<accession>A0A9P5Z970</accession>
<feature type="domain" description="Peptidase A1" evidence="7">
    <location>
        <begin position="74"/>
        <end position="454"/>
    </location>
</feature>
<comment type="caution">
    <text evidence="8">The sequence shown here is derived from an EMBL/GenBank/DDBJ whole genome shotgun (WGS) entry which is preliminary data.</text>
</comment>
<dbReference type="Proteomes" id="UP000807469">
    <property type="component" value="Unassembled WGS sequence"/>
</dbReference>
<name>A0A9P5Z970_9AGAR</name>
<dbReference type="PROSITE" id="PS51767">
    <property type="entry name" value="PEPTIDASE_A1"/>
    <property type="match status" value="1"/>
</dbReference>
<dbReference type="InterPro" id="IPR034164">
    <property type="entry name" value="Pepsin-like_dom"/>
</dbReference>
<dbReference type="SUPFAM" id="SSF50630">
    <property type="entry name" value="Acid proteases"/>
    <property type="match status" value="1"/>
</dbReference>
<dbReference type="PANTHER" id="PTHR47966:SF74">
    <property type="entry name" value="AGR407CP"/>
    <property type="match status" value="1"/>
</dbReference>
<keyword evidence="2 5" id="KW-0064">Aspartyl protease</keyword>
<evidence type="ECO:0000256" key="1">
    <source>
        <dbReference type="ARBA" id="ARBA00007447"/>
    </source>
</evidence>
<evidence type="ECO:0000313" key="8">
    <source>
        <dbReference type="EMBL" id="KAF9483409.1"/>
    </source>
</evidence>
<dbReference type="GO" id="GO:0006508">
    <property type="term" value="P:proteolysis"/>
    <property type="evidence" value="ECO:0007669"/>
    <property type="project" value="UniProtKB-KW"/>
</dbReference>
<feature type="signal peptide" evidence="6">
    <location>
        <begin position="1"/>
        <end position="23"/>
    </location>
</feature>
<dbReference type="PRINTS" id="PR00792">
    <property type="entry name" value="PEPSIN"/>
</dbReference>
<evidence type="ECO:0000313" key="9">
    <source>
        <dbReference type="Proteomes" id="UP000807469"/>
    </source>
</evidence>
<feature type="chain" id="PRO_5040505707" evidence="6">
    <location>
        <begin position="24"/>
        <end position="538"/>
    </location>
</feature>
<reference evidence="8" key="1">
    <citation type="submission" date="2020-11" db="EMBL/GenBank/DDBJ databases">
        <authorList>
            <consortium name="DOE Joint Genome Institute"/>
            <person name="Ahrendt S."/>
            <person name="Riley R."/>
            <person name="Andreopoulos W."/>
            <person name="Labutti K."/>
            <person name="Pangilinan J."/>
            <person name="Ruiz-Duenas F.J."/>
            <person name="Barrasa J.M."/>
            <person name="Sanchez-Garcia M."/>
            <person name="Camarero S."/>
            <person name="Miyauchi S."/>
            <person name="Serrano A."/>
            <person name="Linde D."/>
            <person name="Babiker R."/>
            <person name="Drula E."/>
            <person name="Ayuso-Fernandez I."/>
            <person name="Pacheco R."/>
            <person name="Padilla G."/>
            <person name="Ferreira P."/>
            <person name="Barriuso J."/>
            <person name="Kellner H."/>
            <person name="Castanera R."/>
            <person name="Alfaro M."/>
            <person name="Ramirez L."/>
            <person name="Pisabarro A.G."/>
            <person name="Kuo A."/>
            <person name="Tritt A."/>
            <person name="Lipzen A."/>
            <person name="He G."/>
            <person name="Yan M."/>
            <person name="Ng V."/>
            <person name="Cullen D."/>
            <person name="Martin F."/>
            <person name="Rosso M.-N."/>
            <person name="Henrissat B."/>
            <person name="Hibbett D."/>
            <person name="Martinez A.T."/>
            <person name="Grigoriev I.V."/>
        </authorList>
    </citation>
    <scope>NUCLEOTIDE SEQUENCE</scope>
    <source>
        <strain evidence="8">CIRM-BRFM 674</strain>
    </source>
</reference>
<dbReference type="InterPro" id="IPR021109">
    <property type="entry name" value="Peptidase_aspartic_dom_sf"/>
</dbReference>
<feature type="disulfide bond" evidence="4">
    <location>
        <begin position="103"/>
        <end position="108"/>
    </location>
</feature>
<dbReference type="PROSITE" id="PS00141">
    <property type="entry name" value="ASP_PROTEASE"/>
    <property type="match status" value="1"/>
</dbReference>
<dbReference type="GO" id="GO:0004190">
    <property type="term" value="F:aspartic-type endopeptidase activity"/>
    <property type="evidence" value="ECO:0007669"/>
    <property type="project" value="UniProtKB-KW"/>
</dbReference>
<dbReference type="EMBL" id="MU155154">
    <property type="protein sequence ID" value="KAF9483409.1"/>
    <property type="molecule type" value="Genomic_DNA"/>
</dbReference>
<evidence type="ECO:0000256" key="2">
    <source>
        <dbReference type="ARBA" id="ARBA00022750"/>
    </source>
</evidence>
<dbReference type="AlphaFoldDB" id="A0A9P5Z970"/>
<keyword evidence="6" id="KW-0732">Signal</keyword>
<gene>
    <name evidence="8" type="ORF">BDN70DRAFT_873921</name>
</gene>
<dbReference type="Gene3D" id="2.40.70.10">
    <property type="entry name" value="Acid Proteases"/>
    <property type="match status" value="2"/>
</dbReference>
<keyword evidence="4" id="KW-1015">Disulfide bond</keyword>
<keyword evidence="5" id="KW-0378">Hydrolase</keyword>
<feature type="active site" evidence="3">
    <location>
        <position position="90"/>
    </location>
</feature>
<evidence type="ECO:0000256" key="4">
    <source>
        <dbReference type="PIRSR" id="PIRSR601461-2"/>
    </source>
</evidence>
<dbReference type="Pfam" id="PF00026">
    <property type="entry name" value="Asp"/>
    <property type="match status" value="1"/>
</dbReference>
<organism evidence="8 9">
    <name type="scientific">Pholiota conissans</name>
    <dbReference type="NCBI Taxonomy" id="109636"/>
    <lineage>
        <taxon>Eukaryota</taxon>
        <taxon>Fungi</taxon>
        <taxon>Dikarya</taxon>
        <taxon>Basidiomycota</taxon>
        <taxon>Agaricomycotina</taxon>
        <taxon>Agaricomycetes</taxon>
        <taxon>Agaricomycetidae</taxon>
        <taxon>Agaricales</taxon>
        <taxon>Agaricineae</taxon>
        <taxon>Strophariaceae</taxon>
        <taxon>Pholiota</taxon>
    </lineage>
</organism>
<comment type="similarity">
    <text evidence="1 5">Belongs to the peptidase A1 family.</text>
</comment>
<dbReference type="InterPro" id="IPR001969">
    <property type="entry name" value="Aspartic_peptidase_AS"/>
</dbReference>
<protein>
    <submittedName>
        <fullName evidence="8">Acid protease</fullName>
    </submittedName>
</protein>
<dbReference type="CDD" id="cd05471">
    <property type="entry name" value="pepsin_like"/>
    <property type="match status" value="1"/>
</dbReference>
<proteinExistence type="inferred from homology"/>
<sequence>MSIATLTLAYAFIAIVLFPFTGAYDRQIANEGTTSPHVQHEVSVTTIGAPKYNNFKSRGSRGIVGIGKHLDHLFTIPITVGDQVFSVNLDTGSSDLWLISENCQTNACKESNVPRYSASAFSAADVDVEMQYGDSKTGTFAQGTIGFDTATISNISMVHQPFALIDDTSNLIVQFGATGIFGLGFPTASSVQGSILGTTIDSATDIDNYVDSMGSHGPLISRIAMAGALDAPMFSLSLQRDERDPTRTEKTGFLTLGKLPHGIDNSSLTWVPVRLYAVEDGGMGPPSFAADEVYPYRWEIDIEGVFLDGERLPETTIPANGVDSKRVSALIDTGNSLIRGPEDVVVNLLQTISPGFNPSVEGSVPAVPCNVPRTLEFQIGGQMFPIDPRDFISQLDLENAIDCQADNLVPADPSAYGALFRWSLGTPFFKSNFVAFHYGNLTHPSVDPPRIGFLSRVPSNAGVLLQNAVRDAMQYMVDVNNGVDNIDPPNVAHTTAQTNTILGDMLDSRVAANHSSTLYASNYLPVLIHVAILISFYI</sequence>
<evidence type="ECO:0000256" key="5">
    <source>
        <dbReference type="RuleBase" id="RU000454"/>
    </source>
</evidence>
<dbReference type="InterPro" id="IPR033121">
    <property type="entry name" value="PEPTIDASE_A1"/>
</dbReference>
<keyword evidence="9" id="KW-1185">Reference proteome</keyword>
<keyword evidence="5 8" id="KW-0645">Protease</keyword>
<dbReference type="PANTHER" id="PTHR47966">
    <property type="entry name" value="BETA-SITE APP-CLEAVING ENZYME, ISOFORM A-RELATED"/>
    <property type="match status" value="1"/>
</dbReference>
<evidence type="ECO:0000256" key="3">
    <source>
        <dbReference type="PIRSR" id="PIRSR601461-1"/>
    </source>
</evidence>
<dbReference type="InterPro" id="IPR001461">
    <property type="entry name" value="Aspartic_peptidase_A1"/>
</dbReference>
<dbReference type="OrthoDB" id="3089at2759"/>
<evidence type="ECO:0000256" key="6">
    <source>
        <dbReference type="SAM" id="SignalP"/>
    </source>
</evidence>